<keyword evidence="2" id="KW-1185">Reference proteome</keyword>
<evidence type="ECO:0000313" key="1">
    <source>
        <dbReference type="EMBL" id="SJZ78936.1"/>
    </source>
</evidence>
<dbReference type="InterPro" id="IPR029039">
    <property type="entry name" value="Flavoprotein-like_sf"/>
</dbReference>
<dbReference type="AlphaFoldDB" id="A0A1T4NIR2"/>
<dbReference type="Gene3D" id="3.40.50.360">
    <property type="match status" value="1"/>
</dbReference>
<organism evidence="1 2">
    <name type="scientific">Eubacterium ruminantium</name>
    <dbReference type="NCBI Taxonomy" id="42322"/>
    <lineage>
        <taxon>Bacteria</taxon>
        <taxon>Bacillati</taxon>
        <taxon>Bacillota</taxon>
        <taxon>Clostridia</taxon>
        <taxon>Eubacteriales</taxon>
        <taxon>Eubacteriaceae</taxon>
        <taxon>Eubacterium</taxon>
    </lineage>
</organism>
<name>A0A1T4NIR2_9FIRM</name>
<reference evidence="1 2" key="1">
    <citation type="submission" date="2017-02" db="EMBL/GenBank/DDBJ databases">
        <authorList>
            <person name="Peterson S.W."/>
        </authorList>
    </citation>
    <scope>NUCLEOTIDE SEQUENCE [LARGE SCALE GENOMIC DNA]</scope>
    <source>
        <strain evidence="1 2">ATCC 17233</strain>
    </source>
</reference>
<gene>
    <name evidence="1" type="ORF">SAMN02745110_01597</name>
</gene>
<protein>
    <submittedName>
        <fullName evidence="1">Flavodoxin</fullName>
    </submittedName>
</protein>
<dbReference type="OrthoDB" id="9806505at2"/>
<accession>A0A1T4NIR2</accession>
<evidence type="ECO:0000313" key="2">
    <source>
        <dbReference type="Proteomes" id="UP000189857"/>
    </source>
</evidence>
<sequence length="46" mass="5016">MGESFLRTTDLSGKKIYSVVTHGGSGFGDSIKDTKKYTSAEMRLNT</sequence>
<dbReference type="RefSeq" id="WP_143000657.1">
    <property type="nucleotide sequence ID" value="NZ_CAJOJK010000023.1"/>
</dbReference>
<dbReference type="Proteomes" id="UP000189857">
    <property type="component" value="Unassembled WGS sequence"/>
</dbReference>
<dbReference type="EMBL" id="FUXA01000009">
    <property type="protein sequence ID" value="SJZ78936.1"/>
    <property type="molecule type" value="Genomic_DNA"/>
</dbReference>
<proteinExistence type="predicted"/>